<name>A7HW42_PARL1</name>
<reference evidence="3 4" key="1">
    <citation type="journal article" date="2011" name="Stand. Genomic Sci.">
        <title>Complete genome sequence of Parvibaculum lavamentivorans type strain (DS-1(T)).</title>
        <authorList>
            <person name="Schleheck D."/>
            <person name="Weiss M."/>
            <person name="Pitluck S."/>
            <person name="Bruce D."/>
            <person name="Land M.L."/>
            <person name="Han S."/>
            <person name="Saunders E."/>
            <person name="Tapia R."/>
            <person name="Detter C."/>
            <person name="Brettin T."/>
            <person name="Han J."/>
            <person name="Woyke T."/>
            <person name="Goodwin L."/>
            <person name="Pennacchio L."/>
            <person name="Nolan M."/>
            <person name="Cook A.M."/>
            <person name="Kjelleberg S."/>
            <person name="Thomas T."/>
        </authorList>
    </citation>
    <scope>NUCLEOTIDE SEQUENCE [LARGE SCALE GENOMIC DNA]</scope>
    <source>
        <strain evidence="4">DS-1 / DSM 13023 / NCIMB 13966</strain>
    </source>
</reference>
<evidence type="ECO:0000256" key="1">
    <source>
        <dbReference type="SAM" id="MobiDB-lite"/>
    </source>
</evidence>
<keyword evidence="2" id="KW-1133">Transmembrane helix</keyword>
<feature type="region of interest" description="Disordered" evidence="1">
    <location>
        <begin position="282"/>
        <end position="305"/>
    </location>
</feature>
<evidence type="ECO:0000313" key="3">
    <source>
        <dbReference type="EMBL" id="ABS64125.1"/>
    </source>
</evidence>
<protein>
    <submittedName>
        <fullName evidence="3">Uncharacterized protein</fullName>
    </submittedName>
</protein>
<feature type="transmembrane region" description="Helical" evidence="2">
    <location>
        <begin position="86"/>
        <end position="111"/>
    </location>
</feature>
<dbReference type="HOGENOM" id="CLU_422553_0_0_5"/>
<accession>A7HW42</accession>
<gene>
    <name evidence="3" type="ordered locus">Plav_2516</name>
</gene>
<evidence type="ECO:0000313" key="4">
    <source>
        <dbReference type="Proteomes" id="UP000006377"/>
    </source>
</evidence>
<dbReference type="STRING" id="402881.Plav_2516"/>
<proteinExistence type="predicted"/>
<dbReference type="Proteomes" id="UP000006377">
    <property type="component" value="Chromosome"/>
</dbReference>
<sequence length="764" mass="82306">MPLLAEGAAQARLTAIMASDNLIWPKGALRPGKLMKNNDLVPDEAPADAAAKAEADTALAIRAANEDSPTGGALYRMIARRPSKRIIGVAALASIFCIGAEAAYLIGLYGIDGLQALAPLEQGLIAAVVLAPLTLIWMLAWTVWRGAEMRLMSEALARTAIRLSDPEDFATGQITTISEAVRRELGEMRAGLDAALKQAAELKELVEREVEEIDRGTGRAEFRARTMEELLHRHKDGLEEISKTLGAESDTISRAIREQVDAVRGLAGKAEGDLEAASKRLSEQAEALSRTSEAARAGADQTATMLDRQSSRLEVVANDALSKADEIGQRYERQRETIAEAAGRLEQEHQRLQAVFEAHRDGMTAADKALAHHTAEISRAVSGLSAGLDVTFEAAAARAAALRESIADQIRLGASEAADASTSVSRSAGAATRAIGATVDELKAATGALANDVSRAATEAIETTTGKLTAATNAMNHEVTRVTTTLAEEIGQRTEEMRKLVEAATADGETASERFNAAMIRLGGTAREAGRALHEATDELASRIDELPGEAAVSAEALKDVLEEQIGALAAIAEIVVRHARTLDRSAPAPLPRESAFPQRMAPQPELPRVADRQRRWGMSELLAAAERKSGGAQHDLAHGSDQDFQRASLHVIETLQALAIDLDRALEQSPPPELWQRYQAGERNVFTRRLYNLAGRELYDRIAQKYRKEAEFRSHVDRFVASFEELLGAASTRDRDNILVETYLTSDTGKVYLMLGQAIGKLV</sequence>
<keyword evidence="4" id="KW-1185">Reference proteome</keyword>
<feature type="transmembrane region" description="Helical" evidence="2">
    <location>
        <begin position="123"/>
        <end position="144"/>
    </location>
</feature>
<organism evidence="3 4">
    <name type="scientific">Parvibaculum lavamentivorans (strain DS-1 / DSM 13023 / NCIMB 13966)</name>
    <dbReference type="NCBI Taxonomy" id="402881"/>
    <lineage>
        <taxon>Bacteria</taxon>
        <taxon>Pseudomonadati</taxon>
        <taxon>Pseudomonadota</taxon>
        <taxon>Alphaproteobacteria</taxon>
        <taxon>Hyphomicrobiales</taxon>
        <taxon>Parvibaculaceae</taxon>
        <taxon>Parvibaculum</taxon>
    </lineage>
</organism>
<feature type="region of interest" description="Disordered" evidence="1">
    <location>
        <begin position="587"/>
        <end position="609"/>
    </location>
</feature>
<dbReference type="eggNOG" id="COG0840">
    <property type="taxonomic scope" value="Bacteria"/>
</dbReference>
<evidence type="ECO:0000256" key="2">
    <source>
        <dbReference type="SAM" id="Phobius"/>
    </source>
</evidence>
<dbReference type="KEGG" id="pla:Plav_2516"/>
<dbReference type="AlphaFoldDB" id="A7HW42"/>
<dbReference type="EMBL" id="CP000774">
    <property type="protein sequence ID" value="ABS64125.1"/>
    <property type="molecule type" value="Genomic_DNA"/>
</dbReference>
<keyword evidence="2" id="KW-0472">Membrane</keyword>
<keyword evidence="2" id="KW-0812">Transmembrane</keyword>